<dbReference type="Proteomes" id="UP000324800">
    <property type="component" value="Unassembled WGS sequence"/>
</dbReference>
<evidence type="ECO:0000313" key="1">
    <source>
        <dbReference type="EMBL" id="KAA6356943.1"/>
    </source>
</evidence>
<name>A0A5J4TGN8_9EUKA</name>
<sequence>CGSSVNISQSVSTISGIH</sequence>
<evidence type="ECO:0000313" key="2">
    <source>
        <dbReference type="Proteomes" id="UP000324800"/>
    </source>
</evidence>
<protein>
    <submittedName>
        <fullName evidence="1">Uncharacterized protein</fullName>
    </submittedName>
</protein>
<reference evidence="1 2" key="1">
    <citation type="submission" date="2019-03" db="EMBL/GenBank/DDBJ databases">
        <title>Single cell metagenomics reveals metabolic interactions within the superorganism composed of flagellate Streblomastix strix and complex community of Bacteroidetes bacteria on its surface.</title>
        <authorList>
            <person name="Treitli S.C."/>
            <person name="Kolisko M."/>
            <person name="Husnik F."/>
            <person name="Keeling P."/>
            <person name="Hampl V."/>
        </authorList>
    </citation>
    <scope>NUCLEOTIDE SEQUENCE [LARGE SCALE GENOMIC DNA]</scope>
    <source>
        <strain evidence="1">ST1C</strain>
    </source>
</reference>
<dbReference type="AlphaFoldDB" id="A0A5J4TGN8"/>
<organism evidence="1 2">
    <name type="scientific">Streblomastix strix</name>
    <dbReference type="NCBI Taxonomy" id="222440"/>
    <lineage>
        <taxon>Eukaryota</taxon>
        <taxon>Metamonada</taxon>
        <taxon>Preaxostyla</taxon>
        <taxon>Oxymonadida</taxon>
        <taxon>Streblomastigidae</taxon>
        <taxon>Streblomastix</taxon>
    </lineage>
</organism>
<comment type="caution">
    <text evidence="1">The sequence shown here is derived from an EMBL/GenBank/DDBJ whole genome shotgun (WGS) entry which is preliminary data.</text>
</comment>
<feature type="non-terminal residue" evidence="1">
    <location>
        <position position="1"/>
    </location>
</feature>
<proteinExistence type="predicted"/>
<gene>
    <name evidence="1" type="ORF">EZS28_047530</name>
</gene>
<accession>A0A5J4TGN8</accession>
<dbReference type="EMBL" id="SNRW01032172">
    <property type="protein sequence ID" value="KAA6356943.1"/>
    <property type="molecule type" value="Genomic_DNA"/>
</dbReference>